<evidence type="ECO:0000256" key="9">
    <source>
        <dbReference type="HAMAP-Rule" id="MF_00135"/>
    </source>
</evidence>
<dbReference type="AlphaFoldDB" id="A0A564G237"/>
<dbReference type="EMBL" id="CABFVH010000035">
    <property type="protein sequence ID" value="VUF14563.1"/>
    <property type="molecule type" value="Genomic_DNA"/>
</dbReference>
<comment type="pathway">
    <text evidence="2 9">Amino-acid biosynthesis; L-tryptophan biosynthesis; L-tryptophan from chorismate: step 3/5.</text>
</comment>
<dbReference type="Proteomes" id="UP001055303">
    <property type="component" value="Unassembled WGS sequence"/>
</dbReference>
<dbReference type="UniPathway" id="UPA00035">
    <property type="reaction ID" value="UER00042"/>
</dbReference>
<dbReference type="InterPro" id="IPR044643">
    <property type="entry name" value="TrpF_fam"/>
</dbReference>
<dbReference type="OrthoDB" id="9796196at2"/>
<dbReference type="CDD" id="cd00405">
    <property type="entry name" value="PRAI"/>
    <property type="match status" value="1"/>
</dbReference>
<evidence type="ECO:0000313" key="14">
    <source>
        <dbReference type="Proteomes" id="UP000401717"/>
    </source>
</evidence>
<comment type="similarity">
    <text evidence="9">Belongs to the TrpF family.</text>
</comment>
<dbReference type="PANTHER" id="PTHR42894">
    <property type="entry name" value="N-(5'-PHOSPHORIBOSYL)ANTHRANILATE ISOMERASE"/>
    <property type="match status" value="1"/>
</dbReference>
<feature type="domain" description="N-(5'phosphoribosyl) anthranilate isomerase (PRAI)" evidence="11">
    <location>
        <begin position="5"/>
        <end position="207"/>
    </location>
</feature>
<keyword evidence="8 9" id="KW-0413">Isomerase</keyword>
<dbReference type="GO" id="GO:0004640">
    <property type="term" value="F:phosphoribosylanthranilate isomerase activity"/>
    <property type="evidence" value="ECO:0007669"/>
    <property type="project" value="UniProtKB-UniRule"/>
</dbReference>
<evidence type="ECO:0000256" key="1">
    <source>
        <dbReference type="ARBA" id="ARBA00001164"/>
    </source>
</evidence>
<dbReference type="InterPro" id="IPR013785">
    <property type="entry name" value="Aldolase_TIM"/>
</dbReference>
<keyword evidence="7 9" id="KW-0057">Aromatic amino acid biosynthesis</keyword>
<dbReference type="EMBL" id="BPQI01000078">
    <property type="protein sequence ID" value="GJD56930.1"/>
    <property type="molecule type" value="Genomic_DNA"/>
</dbReference>
<evidence type="ECO:0000256" key="8">
    <source>
        <dbReference type="ARBA" id="ARBA00023235"/>
    </source>
</evidence>
<gene>
    <name evidence="9 13" type="primary">trpF</name>
    <name evidence="12" type="ORF">IFDJLNFL_2828</name>
    <name evidence="13" type="ORF">MTDSW087_04288</name>
</gene>
<keyword evidence="6 9" id="KW-0822">Tryptophan biosynthesis</keyword>
<sequence length="244" mass="24684">MTTRVKICGLGTPETLAAALEAGADLVGFVHFAPSPRHLGWPEAQALAAEVRGRAERVVLLVDPDDATLRAALESVAPDLIQLHGRESPERVAAIRALAGRPVMKALGIGAEADLARIPDYAAVDRLLLDAKPPPGAVLPGGNGLAFDWRLIAGARLPAGWMLSGGLRPDNVAEALARTGAPAVDVSSGVETAPGIKDPALIAAFVAAVRASAAAGRPSAAAGRPSAAADRPSAAADGRDVPLA</sequence>
<evidence type="ECO:0000313" key="12">
    <source>
        <dbReference type="EMBL" id="GJD56930.1"/>
    </source>
</evidence>
<evidence type="ECO:0000256" key="5">
    <source>
        <dbReference type="ARBA" id="ARBA00022605"/>
    </source>
</evidence>
<evidence type="ECO:0000259" key="11">
    <source>
        <dbReference type="Pfam" id="PF00697"/>
    </source>
</evidence>
<dbReference type="EC" id="5.3.1.24" evidence="3 9"/>
<dbReference type="Pfam" id="PF00697">
    <property type="entry name" value="PRAI"/>
    <property type="match status" value="1"/>
</dbReference>
<proteinExistence type="inferred from homology"/>
<reference evidence="12" key="3">
    <citation type="submission" date="2021-08" db="EMBL/GenBank/DDBJ databases">
        <authorList>
            <person name="Tani A."/>
            <person name="Ola A."/>
            <person name="Ogura Y."/>
            <person name="Katsura K."/>
            <person name="Hayashi T."/>
        </authorList>
    </citation>
    <scope>NUCLEOTIDE SEQUENCE</scope>
    <source>
        <strain evidence="12">DSM 22415</strain>
    </source>
</reference>
<comment type="catalytic activity">
    <reaction evidence="1 9">
        <text>N-(5-phospho-beta-D-ribosyl)anthranilate = 1-(2-carboxyphenylamino)-1-deoxy-D-ribulose 5-phosphate</text>
        <dbReference type="Rhea" id="RHEA:21540"/>
        <dbReference type="ChEBI" id="CHEBI:18277"/>
        <dbReference type="ChEBI" id="CHEBI:58613"/>
        <dbReference type="EC" id="5.3.1.24"/>
    </reaction>
</comment>
<protein>
    <recommendedName>
        <fullName evidence="4 9">N-(5'-phosphoribosyl)anthranilate isomerase</fullName>
        <shortName evidence="9">PRAI</shortName>
        <ecNumber evidence="3 9">5.3.1.24</ecNumber>
    </recommendedName>
</protein>
<dbReference type="Proteomes" id="UP000401717">
    <property type="component" value="Unassembled WGS sequence"/>
</dbReference>
<evidence type="ECO:0000256" key="7">
    <source>
        <dbReference type="ARBA" id="ARBA00023141"/>
    </source>
</evidence>
<reference evidence="13 14" key="1">
    <citation type="submission" date="2019-06" db="EMBL/GenBank/DDBJ databases">
        <authorList>
            <person name="Rodrigo-Torres L."/>
            <person name="Arahal R. D."/>
            <person name="Lucena T."/>
        </authorList>
    </citation>
    <scope>NUCLEOTIDE SEQUENCE [LARGE SCALE GENOMIC DNA]</scope>
    <source>
        <strain evidence="13 14">SW08-7</strain>
    </source>
</reference>
<dbReference type="Gene3D" id="3.20.20.70">
    <property type="entry name" value="Aldolase class I"/>
    <property type="match status" value="1"/>
</dbReference>
<dbReference type="HAMAP" id="MF_00135">
    <property type="entry name" value="PRAI"/>
    <property type="match status" value="1"/>
</dbReference>
<organism evidence="13 14">
    <name type="scientific">Methylobacterium dankookense</name>
    <dbReference type="NCBI Taxonomy" id="560405"/>
    <lineage>
        <taxon>Bacteria</taxon>
        <taxon>Pseudomonadati</taxon>
        <taxon>Pseudomonadota</taxon>
        <taxon>Alphaproteobacteria</taxon>
        <taxon>Hyphomicrobiales</taxon>
        <taxon>Methylobacteriaceae</taxon>
        <taxon>Methylobacterium</taxon>
    </lineage>
</organism>
<name>A0A564G237_9HYPH</name>
<accession>A0A564G237</accession>
<feature type="compositionally biased region" description="Low complexity" evidence="10">
    <location>
        <begin position="216"/>
        <end position="236"/>
    </location>
</feature>
<evidence type="ECO:0000256" key="4">
    <source>
        <dbReference type="ARBA" id="ARBA00022272"/>
    </source>
</evidence>
<dbReference type="GO" id="GO:0000162">
    <property type="term" value="P:L-tryptophan biosynthetic process"/>
    <property type="evidence" value="ECO:0007669"/>
    <property type="project" value="UniProtKB-UniRule"/>
</dbReference>
<reference evidence="12" key="2">
    <citation type="journal article" date="2021" name="Front. Microbiol.">
        <title>Comprehensive Comparative Genomics and Phenotyping of Methylobacterium Species.</title>
        <authorList>
            <person name="Alessa O."/>
            <person name="Ogura Y."/>
            <person name="Fujitani Y."/>
            <person name="Takami H."/>
            <person name="Hayashi T."/>
            <person name="Sahin N."/>
            <person name="Tani A."/>
        </authorList>
    </citation>
    <scope>NUCLEOTIDE SEQUENCE</scope>
    <source>
        <strain evidence="12">DSM 22415</strain>
    </source>
</reference>
<dbReference type="PANTHER" id="PTHR42894:SF1">
    <property type="entry name" value="N-(5'-PHOSPHORIBOSYL)ANTHRANILATE ISOMERASE"/>
    <property type="match status" value="1"/>
</dbReference>
<keyword evidence="5 9" id="KW-0028">Amino-acid biosynthesis</keyword>
<evidence type="ECO:0000256" key="2">
    <source>
        <dbReference type="ARBA" id="ARBA00004664"/>
    </source>
</evidence>
<evidence type="ECO:0000313" key="15">
    <source>
        <dbReference type="Proteomes" id="UP001055303"/>
    </source>
</evidence>
<evidence type="ECO:0000256" key="10">
    <source>
        <dbReference type="SAM" id="MobiDB-lite"/>
    </source>
</evidence>
<keyword evidence="15" id="KW-1185">Reference proteome</keyword>
<dbReference type="NCBIfam" id="NF002295">
    <property type="entry name" value="PRK01222.1-1"/>
    <property type="match status" value="1"/>
</dbReference>
<dbReference type="SUPFAM" id="SSF51366">
    <property type="entry name" value="Ribulose-phoshate binding barrel"/>
    <property type="match status" value="1"/>
</dbReference>
<feature type="region of interest" description="Disordered" evidence="10">
    <location>
        <begin position="216"/>
        <end position="244"/>
    </location>
</feature>
<dbReference type="InterPro" id="IPR011060">
    <property type="entry name" value="RibuloseP-bd_barrel"/>
</dbReference>
<evidence type="ECO:0000256" key="3">
    <source>
        <dbReference type="ARBA" id="ARBA00012572"/>
    </source>
</evidence>
<evidence type="ECO:0000313" key="13">
    <source>
        <dbReference type="EMBL" id="VUF14563.1"/>
    </source>
</evidence>
<dbReference type="InterPro" id="IPR001240">
    <property type="entry name" value="PRAI_dom"/>
</dbReference>
<dbReference type="RefSeq" id="WP_144766906.1">
    <property type="nucleotide sequence ID" value="NZ_BPQI01000078.1"/>
</dbReference>
<evidence type="ECO:0000256" key="6">
    <source>
        <dbReference type="ARBA" id="ARBA00022822"/>
    </source>
</evidence>